<dbReference type="PANTHER" id="PTHR40765:SF2">
    <property type="entry name" value="ESX-2 SECRETION SYSTEM ATPASE ECCB2"/>
    <property type="match status" value="1"/>
</dbReference>
<dbReference type="GO" id="GO:0016787">
    <property type="term" value="F:hydrolase activity"/>
    <property type="evidence" value="ECO:0007669"/>
    <property type="project" value="UniProtKB-KW"/>
</dbReference>
<dbReference type="GO" id="GO:0005886">
    <property type="term" value="C:plasma membrane"/>
    <property type="evidence" value="ECO:0007669"/>
    <property type="project" value="UniProtKB-SubCell"/>
</dbReference>
<dbReference type="AlphaFoldDB" id="A0A101V1L9"/>
<comment type="caution">
    <text evidence="12">The sequence shown here is derived from an EMBL/GenBank/DDBJ whole genome shotgun (WGS) entry which is preliminary data.</text>
</comment>
<feature type="compositionally biased region" description="Polar residues" evidence="10">
    <location>
        <begin position="357"/>
        <end position="366"/>
    </location>
</feature>
<evidence type="ECO:0000313" key="13">
    <source>
        <dbReference type="Proteomes" id="UP000053260"/>
    </source>
</evidence>
<accession>A0A101V1L9</accession>
<keyword evidence="9 11" id="KW-0472">Membrane</keyword>
<keyword evidence="13" id="KW-1185">Reference proteome</keyword>
<keyword evidence="5" id="KW-0547">Nucleotide-binding</keyword>
<dbReference type="GO" id="GO:0005524">
    <property type="term" value="F:ATP binding"/>
    <property type="evidence" value="ECO:0007669"/>
    <property type="project" value="UniProtKB-KW"/>
</dbReference>
<sequence length="515" mass="55157">MASRRDELNAYTFARRRLVGQFLQPNPNGTEEGWPRPLRAVVPGAIVTAVLLAGFGAWGMFKPAAPQGWDKAGENIIISSKSTTRYVILKTDGKTQLHPVLNMSSAKLLLTPDKGKVINVDESVLDNGKIPHGPTLGIPYAPDRLPDADEAGSKKRWAVCERPGEGGRAIQKAAFILAQRDMDRTEGKERLRGGELMYVEGPGPDRTRYVVDAEGTAYPVQNEELLLRQVVGEGRTPQRVSAGWLRTLHEGDTITFPKILDAPGADAGIQGQLPTAANKVGTVLEATSGTRIQKYVVLRGRVAPVSDFMAKLLLSSKDLISLGQAGRAMPVSPGSFTPGTPFGAEKTWPQQEPKPVNSPSTDESGRNTVCNVLRDVDEEKQGATTLSTWAGKDFPAPLPTGSSSAYVTPGSGQFFRQFTGSSTRSGFFFLVTDTGLRYAMQSNGDSETDDAGIGSSGSAAEKREQREAALQEAQQAQNRLGYKDVTPAPIPAAWSAFLPTGPRLSTGAARQPQGS</sequence>
<evidence type="ECO:0000256" key="9">
    <source>
        <dbReference type="ARBA" id="ARBA00023136"/>
    </source>
</evidence>
<dbReference type="InterPro" id="IPR044857">
    <property type="entry name" value="T7SS_EccB_R1"/>
</dbReference>
<comment type="subcellular location">
    <subcellularLocation>
        <location evidence="1">Cell membrane</location>
        <topology evidence="1">Single-pass membrane protein</topology>
    </subcellularLocation>
</comment>
<reference evidence="12 13" key="1">
    <citation type="submission" date="2015-10" db="EMBL/GenBank/DDBJ databases">
        <title>Draft genome sequence of Streptomyces sp. RV15, isolated from a marine sponge.</title>
        <authorList>
            <person name="Ruckert C."/>
            <person name="Abdelmohsen U.R."/>
            <person name="Winkler A."/>
            <person name="Hentschel U."/>
            <person name="Kalinowski J."/>
            <person name="Kampfer P."/>
            <person name="Glaeser S."/>
        </authorList>
    </citation>
    <scope>NUCLEOTIDE SEQUENCE [LARGE SCALE GENOMIC DNA]</scope>
    <source>
        <strain evidence="12 13">RV15</strain>
    </source>
</reference>
<evidence type="ECO:0000256" key="10">
    <source>
        <dbReference type="SAM" id="MobiDB-lite"/>
    </source>
</evidence>
<dbReference type="Proteomes" id="UP000053260">
    <property type="component" value="Unassembled WGS sequence"/>
</dbReference>
<dbReference type="OrthoDB" id="3847604at2"/>
<evidence type="ECO:0000256" key="2">
    <source>
        <dbReference type="ARBA" id="ARBA00008149"/>
    </source>
</evidence>
<dbReference type="PANTHER" id="PTHR40765">
    <property type="entry name" value="ESX-2 SECRETION SYSTEM ATPASE ECCB2"/>
    <property type="match status" value="1"/>
</dbReference>
<keyword evidence="6" id="KW-0378">Hydrolase</keyword>
<keyword evidence="4 11" id="KW-0812">Transmembrane</keyword>
<feature type="compositionally biased region" description="Basic and acidic residues" evidence="10">
    <location>
        <begin position="460"/>
        <end position="469"/>
    </location>
</feature>
<evidence type="ECO:0000256" key="1">
    <source>
        <dbReference type="ARBA" id="ARBA00004162"/>
    </source>
</evidence>
<dbReference type="Pfam" id="PF05108">
    <property type="entry name" value="T7SS_ESX1_EccB"/>
    <property type="match status" value="1"/>
</dbReference>
<comment type="similarity">
    <text evidence="2">Belongs to the EccB family.</text>
</comment>
<gene>
    <name evidence="12" type="ORF">AQJ91_13260</name>
</gene>
<feature type="transmembrane region" description="Helical" evidence="11">
    <location>
        <begin position="40"/>
        <end position="61"/>
    </location>
</feature>
<evidence type="ECO:0000256" key="6">
    <source>
        <dbReference type="ARBA" id="ARBA00022801"/>
    </source>
</evidence>
<keyword evidence="7" id="KW-0067">ATP-binding</keyword>
<dbReference type="Gene3D" id="3.30.2390.20">
    <property type="entry name" value="Type VII secretion system EccB, repeat 1 domain"/>
    <property type="match status" value="1"/>
</dbReference>
<name>A0A101V1L9_9ACTN</name>
<keyword evidence="8 11" id="KW-1133">Transmembrane helix</keyword>
<dbReference type="InterPro" id="IPR007795">
    <property type="entry name" value="T7SS_EccB"/>
</dbReference>
<evidence type="ECO:0000256" key="7">
    <source>
        <dbReference type="ARBA" id="ARBA00022840"/>
    </source>
</evidence>
<protein>
    <submittedName>
        <fullName evidence="12">Type VII secretion protein EccB</fullName>
    </submittedName>
</protein>
<evidence type="ECO:0000313" key="12">
    <source>
        <dbReference type="EMBL" id="KUO20860.1"/>
    </source>
</evidence>
<dbReference type="NCBIfam" id="TIGR03919">
    <property type="entry name" value="T7SS_EccB"/>
    <property type="match status" value="1"/>
</dbReference>
<evidence type="ECO:0000256" key="3">
    <source>
        <dbReference type="ARBA" id="ARBA00022475"/>
    </source>
</evidence>
<evidence type="ECO:0000256" key="11">
    <source>
        <dbReference type="SAM" id="Phobius"/>
    </source>
</evidence>
<proteinExistence type="inferred from homology"/>
<feature type="region of interest" description="Disordered" evidence="10">
    <location>
        <begin position="441"/>
        <end position="515"/>
    </location>
</feature>
<keyword evidence="3" id="KW-1003">Cell membrane</keyword>
<evidence type="ECO:0000256" key="8">
    <source>
        <dbReference type="ARBA" id="ARBA00022989"/>
    </source>
</evidence>
<evidence type="ECO:0000256" key="4">
    <source>
        <dbReference type="ARBA" id="ARBA00022692"/>
    </source>
</evidence>
<dbReference type="GO" id="GO:0005576">
    <property type="term" value="C:extracellular region"/>
    <property type="evidence" value="ECO:0007669"/>
    <property type="project" value="TreeGrafter"/>
</dbReference>
<organism evidence="12 13">
    <name type="scientific">Streptomyces dysideae</name>
    <dbReference type="NCBI Taxonomy" id="909626"/>
    <lineage>
        <taxon>Bacteria</taxon>
        <taxon>Bacillati</taxon>
        <taxon>Actinomycetota</taxon>
        <taxon>Actinomycetes</taxon>
        <taxon>Kitasatosporales</taxon>
        <taxon>Streptomycetaceae</taxon>
        <taxon>Streptomyces</taxon>
    </lineage>
</organism>
<dbReference type="Gene3D" id="2.40.50.910">
    <property type="entry name" value="Type VII secretion system EccB, repeat 3 domain"/>
    <property type="match status" value="1"/>
</dbReference>
<feature type="region of interest" description="Disordered" evidence="10">
    <location>
        <begin position="327"/>
        <end position="366"/>
    </location>
</feature>
<dbReference type="RefSeq" id="WP_067020129.1">
    <property type="nucleotide sequence ID" value="NZ_KQ949080.1"/>
</dbReference>
<dbReference type="STRING" id="909626.AQJ91_13260"/>
<dbReference type="EMBL" id="LMXB01000031">
    <property type="protein sequence ID" value="KUO20860.1"/>
    <property type="molecule type" value="Genomic_DNA"/>
</dbReference>
<evidence type="ECO:0000256" key="5">
    <source>
        <dbReference type="ARBA" id="ARBA00022741"/>
    </source>
</evidence>
<dbReference type="InterPro" id="IPR042485">
    <property type="entry name" value="T7SS_EccB_R3"/>
</dbReference>